<dbReference type="PANTHER" id="PTHR45228:SF4">
    <property type="entry name" value="LIPOPROTEIN"/>
    <property type="match status" value="1"/>
</dbReference>
<feature type="domain" description="HD-GYP" evidence="2">
    <location>
        <begin position="247"/>
        <end position="423"/>
    </location>
</feature>
<reference evidence="3 4" key="1">
    <citation type="submission" date="2019-06" db="EMBL/GenBank/DDBJ databases">
        <title>Sequencing the genomes of 1000 actinobacteria strains.</title>
        <authorList>
            <person name="Klenk H.-P."/>
        </authorList>
    </citation>
    <scope>NUCLEOTIDE SEQUENCE [LARGE SCALE GENOMIC DNA]</scope>
    <source>
        <strain evidence="3 4">DSM 19828</strain>
    </source>
</reference>
<proteinExistence type="predicted"/>
<feature type="transmembrane region" description="Helical" evidence="1">
    <location>
        <begin position="159"/>
        <end position="182"/>
    </location>
</feature>
<keyword evidence="1" id="KW-0812">Transmembrane</keyword>
<comment type="caution">
    <text evidence="3">The sequence shown here is derived from an EMBL/GenBank/DDBJ whole genome shotgun (WGS) entry which is preliminary data.</text>
</comment>
<feature type="transmembrane region" description="Helical" evidence="1">
    <location>
        <begin position="119"/>
        <end position="139"/>
    </location>
</feature>
<dbReference type="Proteomes" id="UP000320806">
    <property type="component" value="Unassembled WGS sequence"/>
</dbReference>
<protein>
    <submittedName>
        <fullName evidence="3">HD domain-containing protein</fullName>
    </submittedName>
</protein>
<keyword evidence="1" id="KW-1133">Transmembrane helix</keyword>
<dbReference type="PROSITE" id="PS51832">
    <property type="entry name" value="HD_GYP"/>
    <property type="match status" value="1"/>
</dbReference>
<sequence length="423" mass="44310">MRSRQPLVDRAIVVLSTVVLLVAAATLALNPAQALADAGWRLGVMTIALALVVPLHLRLPSGTDASPLAPSIGLAMVLTPLSTAQNDLTGTALVVVALAVGTMVGVGLSSLLGQGRTSLAMLGSRLIGATAAALLFRNMPIIDGESPASAAQGWLDDPWRTALAMTLCGLVAIAVDLGLLVLRTAAPGRLGTQGEQLAREIGPVWLAVLGIAVAIALGFGPLDLWSVPVMASPLLLMRTALRRQAGIVRVRHDAIAALGQLTDGTGYTTTGHGRRVRDLAREVGLQLMLSDRELRDLETAALMHDVGQLGLTDPIPGGATSEAAPSDQAAIAIAGARVVRTLGGMERVAEIIEQQTTPYRNVREFGEDVPIECRILKVCNAYDDLTQGRPEARAEAIERISLGMGYEYDPDVVDLLTHAGTTR</sequence>
<keyword evidence="1" id="KW-0472">Membrane</keyword>
<evidence type="ECO:0000259" key="2">
    <source>
        <dbReference type="PROSITE" id="PS51832"/>
    </source>
</evidence>
<evidence type="ECO:0000256" key="1">
    <source>
        <dbReference type="SAM" id="Phobius"/>
    </source>
</evidence>
<dbReference type="AlphaFoldDB" id="A0A542EEW4"/>
<feature type="transmembrane region" description="Helical" evidence="1">
    <location>
        <begin position="202"/>
        <end position="219"/>
    </location>
</feature>
<dbReference type="CDD" id="cd00077">
    <property type="entry name" value="HDc"/>
    <property type="match status" value="1"/>
</dbReference>
<dbReference type="InterPro" id="IPR037522">
    <property type="entry name" value="HD_GYP_dom"/>
</dbReference>
<organism evidence="3 4">
    <name type="scientific">Yimella lutea</name>
    <dbReference type="NCBI Taxonomy" id="587872"/>
    <lineage>
        <taxon>Bacteria</taxon>
        <taxon>Bacillati</taxon>
        <taxon>Actinomycetota</taxon>
        <taxon>Actinomycetes</taxon>
        <taxon>Micrococcales</taxon>
        <taxon>Dermacoccaceae</taxon>
        <taxon>Yimella</taxon>
    </lineage>
</organism>
<name>A0A542EEW4_9MICO</name>
<gene>
    <name evidence="3" type="ORF">FB459_1307</name>
</gene>
<keyword evidence="4" id="KW-1185">Reference proteome</keyword>
<dbReference type="Pfam" id="PF13487">
    <property type="entry name" value="HD_5"/>
    <property type="match status" value="1"/>
</dbReference>
<dbReference type="OrthoDB" id="40937at2"/>
<dbReference type="InterPro" id="IPR003607">
    <property type="entry name" value="HD/PDEase_dom"/>
</dbReference>
<feature type="transmembrane region" description="Helical" evidence="1">
    <location>
        <begin position="90"/>
        <end position="112"/>
    </location>
</feature>
<dbReference type="SUPFAM" id="SSF109604">
    <property type="entry name" value="HD-domain/PDEase-like"/>
    <property type="match status" value="1"/>
</dbReference>
<accession>A0A542EEW4</accession>
<dbReference type="SMART" id="SM00471">
    <property type="entry name" value="HDc"/>
    <property type="match status" value="1"/>
</dbReference>
<evidence type="ECO:0000313" key="4">
    <source>
        <dbReference type="Proteomes" id="UP000320806"/>
    </source>
</evidence>
<feature type="transmembrane region" description="Helical" evidence="1">
    <location>
        <begin position="12"/>
        <end position="32"/>
    </location>
</feature>
<dbReference type="RefSeq" id="WP_141927844.1">
    <property type="nucleotide sequence ID" value="NZ_BAABCI010000002.1"/>
</dbReference>
<dbReference type="PANTHER" id="PTHR45228">
    <property type="entry name" value="CYCLIC DI-GMP PHOSPHODIESTERASE TM_0186-RELATED"/>
    <property type="match status" value="1"/>
</dbReference>
<dbReference type="Gene3D" id="1.10.3210.10">
    <property type="entry name" value="Hypothetical protein af1432"/>
    <property type="match status" value="1"/>
</dbReference>
<evidence type="ECO:0000313" key="3">
    <source>
        <dbReference type="EMBL" id="TQJ13871.1"/>
    </source>
</evidence>
<dbReference type="EMBL" id="VFMO01000001">
    <property type="protein sequence ID" value="TQJ13871.1"/>
    <property type="molecule type" value="Genomic_DNA"/>
</dbReference>
<dbReference type="InterPro" id="IPR052020">
    <property type="entry name" value="Cyclic_di-GMP/3'3'-cGAMP_PDE"/>
</dbReference>